<accession>A0AAD4K157</accession>
<evidence type="ECO:0000313" key="9">
    <source>
        <dbReference type="EMBL" id="KAH8371698.1"/>
    </source>
</evidence>
<dbReference type="Pfam" id="PF01607">
    <property type="entry name" value="CBM_14"/>
    <property type="match status" value="2"/>
</dbReference>
<dbReference type="GO" id="GO:0005576">
    <property type="term" value="C:extracellular region"/>
    <property type="evidence" value="ECO:0007669"/>
    <property type="project" value="InterPro"/>
</dbReference>
<evidence type="ECO:0000256" key="4">
    <source>
        <dbReference type="ARBA" id="ARBA00023157"/>
    </source>
</evidence>
<evidence type="ECO:0000256" key="2">
    <source>
        <dbReference type="ARBA" id="ARBA00022729"/>
    </source>
</evidence>
<feature type="region of interest" description="Disordered" evidence="6">
    <location>
        <begin position="85"/>
        <end position="127"/>
    </location>
</feature>
<proteinExistence type="predicted"/>
<protein>
    <recommendedName>
        <fullName evidence="8">Chitin-binding type-2 domain-containing protein</fullName>
    </recommendedName>
</protein>
<dbReference type="SUPFAM" id="SSF57625">
    <property type="entry name" value="Invertebrate chitin-binding proteins"/>
    <property type="match status" value="2"/>
</dbReference>
<evidence type="ECO:0000256" key="6">
    <source>
        <dbReference type="SAM" id="MobiDB-lite"/>
    </source>
</evidence>
<keyword evidence="1" id="KW-0147">Chitin-binding</keyword>
<name>A0AAD4K157_9MUSC</name>
<feature type="chain" id="PRO_5041998228" description="Chitin-binding type-2 domain-containing protein" evidence="7">
    <location>
        <begin position="21"/>
        <end position="208"/>
    </location>
</feature>
<keyword evidence="5" id="KW-0325">Glycoprotein</keyword>
<evidence type="ECO:0000256" key="7">
    <source>
        <dbReference type="SAM" id="SignalP"/>
    </source>
</evidence>
<evidence type="ECO:0000259" key="8">
    <source>
        <dbReference type="PROSITE" id="PS50940"/>
    </source>
</evidence>
<dbReference type="Gene3D" id="2.170.140.10">
    <property type="entry name" value="Chitin binding domain"/>
    <property type="match status" value="2"/>
</dbReference>
<gene>
    <name evidence="9" type="ORF">KR093_008560</name>
</gene>
<keyword evidence="4" id="KW-1015">Disulfide bond</keyword>
<dbReference type="InterPro" id="IPR036508">
    <property type="entry name" value="Chitin-bd_dom_sf"/>
</dbReference>
<organism evidence="9 10">
    <name type="scientific">Drosophila rubida</name>
    <dbReference type="NCBI Taxonomy" id="30044"/>
    <lineage>
        <taxon>Eukaryota</taxon>
        <taxon>Metazoa</taxon>
        <taxon>Ecdysozoa</taxon>
        <taxon>Arthropoda</taxon>
        <taxon>Hexapoda</taxon>
        <taxon>Insecta</taxon>
        <taxon>Pterygota</taxon>
        <taxon>Neoptera</taxon>
        <taxon>Endopterygota</taxon>
        <taxon>Diptera</taxon>
        <taxon>Brachycera</taxon>
        <taxon>Muscomorpha</taxon>
        <taxon>Ephydroidea</taxon>
        <taxon>Drosophilidae</taxon>
        <taxon>Drosophila</taxon>
    </lineage>
</organism>
<dbReference type="AlphaFoldDB" id="A0AAD4K157"/>
<dbReference type="InterPro" id="IPR051940">
    <property type="entry name" value="Chitin_bind-dev_reg"/>
</dbReference>
<feature type="non-terminal residue" evidence="9">
    <location>
        <position position="1"/>
    </location>
</feature>
<feature type="non-terminal residue" evidence="9">
    <location>
        <position position="208"/>
    </location>
</feature>
<evidence type="ECO:0000256" key="5">
    <source>
        <dbReference type="ARBA" id="ARBA00023180"/>
    </source>
</evidence>
<dbReference type="SMART" id="SM00494">
    <property type="entry name" value="ChtBD2"/>
    <property type="match status" value="2"/>
</dbReference>
<keyword evidence="3" id="KW-0677">Repeat</keyword>
<feature type="signal peptide" evidence="7">
    <location>
        <begin position="1"/>
        <end position="20"/>
    </location>
</feature>
<sequence>KMWKLALLAAATCCLLHVRGDVFEECSNSQEGSFVASWENCQSYVYCDGDDSILGQCDVGEYFDSESGACDVAANVRCFLDELDEPSTVPEDGEEAEEEAEEEEVDAADADAAPVEPEPTPPTMDNPTTVDILNIAPVVKPSCPHSDDPSQCLPHMTDFFPHPDKCSYFYYCIKGFLTLQQCPFFYGWDIERRSCVHLNAAKCYASSR</sequence>
<keyword evidence="10" id="KW-1185">Reference proteome</keyword>
<comment type="caution">
    <text evidence="9">The sequence shown here is derived from an EMBL/GenBank/DDBJ whole genome shotgun (WGS) entry which is preliminary data.</text>
</comment>
<evidence type="ECO:0000313" key="10">
    <source>
        <dbReference type="Proteomes" id="UP001200034"/>
    </source>
</evidence>
<dbReference type="InterPro" id="IPR002557">
    <property type="entry name" value="Chitin-bd_dom"/>
</dbReference>
<evidence type="ECO:0000256" key="3">
    <source>
        <dbReference type="ARBA" id="ARBA00022737"/>
    </source>
</evidence>
<evidence type="ECO:0000256" key="1">
    <source>
        <dbReference type="ARBA" id="ARBA00022669"/>
    </source>
</evidence>
<dbReference type="PROSITE" id="PS50940">
    <property type="entry name" value="CHIT_BIND_II"/>
    <property type="match status" value="2"/>
</dbReference>
<dbReference type="PANTHER" id="PTHR23301:SF0">
    <property type="entry name" value="CHITIN-BINDING TYPE-2 DOMAIN-CONTAINING PROTEIN-RELATED"/>
    <property type="match status" value="1"/>
</dbReference>
<feature type="domain" description="Chitin-binding type-2" evidence="8">
    <location>
        <begin position="23"/>
        <end position="80"/>
    </location>
</feature>
<dbReference type="EMBL" id="JAJJHW010002585">
    <property type="protein sequence ID" value="KAH8371698.1"/>
    <property type="molecule type" value="Genomic_DNA"/>
</dbReference>
<dbReference type="GO" id="GO:0008061">
    <property type="term" value="F:chitin binding"/>
    <property type="evidence" value="ECO:0007669"/>
    <property type="project" value="UniProtKB-KW"/>
</dbReference>
<feature type="compositionally biased region" description="Acidic residues" evidence="6">
    <location>
        <begin position="85"/>
        <end position="109"/>
    </location>
</feature>
<keyword evidence="2 7" id="KW-0732">Signal</keyword>
<dbReference type="Proteomes" id="UP001200034">
    <property type="component" value="Unassembled WGS sequence"/>
</dbReference>
<dbReference type="PANTHER" id="PTHR23301">
    <property type="entry name" value="CHITIN BINDING PERITROPHIN-A"/>
    <property type="match status" value="1"/>
</dbReference>
<reference evidence="9" key="1">
    <citation type="journal article" date="2021" name="Mol. Ecol. Resour.">
        <title>Phylogenomic analyses of the genus Drosophila reveals genomic signals of climate adaptation.</title>
        <authorList>
            <person name="Li F."/>
            <person name="Rane R.V."/>
            <person name="Luria V."/>
            <person name="Xiong Z."/>
            <person name="Chen J."/>
            <person name="Li Z."/>
            <person name="Catullo R.A."/>
            <person name="Griffin P.C."/>
            <person name="Schiffer M."/>
            <person name="Pearce S."/>
            <person name="Lee S.F."/>
            <person name="McElroy K."/>
            <person name="Stocker A."/>
            <person name="Shirriffs J."/>
            <person name="Cockerell F."/>
            <person name="Coppin C."/>
            <person name="Sgro C.M."/>
            <person name="Karger A."/>
            <person name="Cain J.W."/>
            <person name="Weber J.A."/>
            <person name="Santpere G."/>
            <person name="Kirschner M.W."/>
            <person name="Hoffmann A.A."/>
            <person name="Oakeshott J.G."/>
            <person name="Zhang G."/>
        </authorList>
    </citation>
    <scope>NUCLEOTIDE SEQUENCE</scope>
    <source>
        <strain evidence="9">BGI-SZ-2011g</strain>
    </source>
</reference>
<feature type="domain" description="Chitin-binding type-2" evidence="8">
    <location>
        <begin position="149"/>
        <end position="205"/>
    </location>
</feature>